<gene>
    <name evidence="3" type="ORF">L210DRAFT_3536117</name>
    <name evidence="2" type="ORF">L210DRAFT_3574560</name>
</gene>
<keyword evidence="1" id="KW-1133">Transmembrane helix</keyword>
<evidence type="ECO:0000313" key="3">
    <source>
        <dbReference type="EMBL" id="KAF8442238.1"/>
    </source>
</evidence>
<proteinExistence type="predicted"/>
<protein>
    <submittedName>
        <fullName evidence="3">Uncharacterized protein</fullName>
    </submittedName>
</protein>
<reference evidence="3" key="1">
    <citation type="submission" date="2019-10" db="EMBL/GenBank/DDBJ databases">
        <authorList>
            <consortium name="DOE Joint Genome Institute"/>
            <person name="Kuo A."/>
            <person name="Miyauchi S."/>
            <person name="Kiss E."/>
            <person name="Drula E."/>
            <person name="Kohler A."/>
            <person name="Sanchez-Garcia M."/>
            <person name="Andreopoulos B."/>
            <person name="Barry K.W."/>
            <person name="Bonito G."/>
            <person name="Buee M."/>
            <person name="Carver A."/>
            <person name="Chen C."/>
            <person name="Cichocki N."/>
            <person name="Clum A."/>
            <person name="Culley D."/>
            <person name="Crous P.W."/>
            <person name="Fauchery L."/>
            <person name="Girlanda M."/>
            <person name="Hayes R."/>
            <person name="Keri Z."/>
            <person name="LaButti K."/>
            <person name="Lipzen A."/>
            <person name="Lombard V."/>
            <person name="Magnuson J."/>
            <person name="Maillard F."/>
            <person name="Morin E."/>
            <person name="Murat C."/>
            <person name="Nolan M."/>
            <person name="Ohm R."/>
            <person name="Pangilinan J."/>
            <person name="Pereira M."/>
            <person name="Perotto S."/>
            <person name="Peter M."/>
            <person name="Riley R."/>
            <person name="Sitrit Y."/>
            <person name="Stielow B."/>
            <person name="Szollosi G."/>
            <person name="Zifcakova L."/>
            <person name="Stursova M."/>
            <person name="Spatafora J.W."/>
            <person name="Tedersoo L."/>
            <person name="Vaario L.-M."/>
            <person name="Yamada A."/>
            <person name="Yan M."/>
            <person name="Wang P."/>
            <person name="Xu J."/>
            <person name="Bruns T."/>
            <person name="Baldrian P."/>
            <person name="Vilgalys R."/>
            <person name="Henrissat B."/>
            <person name="Grigoriev I.V."/>
            <person name="Hibbett D."/>
            <person name="Nagy L.G."/>
            <person name="Martin F.M."/>
        </authorList>
    </citation>
    <scope>NUCLEOTIDE SEQUENCE</scope>
    <source>
        <strain evidence="3">BED1</strain>
    </source>
</reference>
<evidence type="ECO:0000313" key="2">
    <source>
        <dbReference type="EMBL" id="KAF8420537.1"/>
    </source>
</evidence>
<evidence type="ECO:0000313" key="4">
    <source>
        <dbReference type="Proteomes" id="UP001194468"/>
    </source>
</evidence>
<organism evidence="3 4">
    <name type="scientific">Boletus edulis BED1</name>
    <dbReference type="NCBI Taxonomy" id="1328754"/>
    <lineage>
        <taxon>Eukaryota</taxon>
        <taxon>Fungi</taxon>
        <taxon>Dikarya</taxon>
        <taxon>Basidiomycota</taxon>
        <taxon>Agaricomycotina</taxon>
        <taxon>Agaricomycetes</taxon>
        <taxon>Agaricomycetidae</taxon>
        <taxon>Boletales</taxon>
        <taxon>Boletineae</taxon>
        <taxon>Boletaceae</taxon>
        <taxon>Boletoideae</taxon>
        <taxon>Boletus</taxon>
    </lineage>
</organism>
<sequence>MVSCSFPSNIPCMNFYIVEYIWTKPWTLVSTLFVLVRYCGLYCLIISTLIGSSFLPGPAKTYVFVLLLMLGFHSNSGVY</sequence>
<accession>A0AAD4GGE4</accession>
<keyword evidence="1" id="KW-0812">Transmembrane</keyword>
<keyword evidence="1" id="KW-0472">Membrane</keyword>
<dbReference type="EMBL" id="WHUW01000156">
    <property type="protein sequence ID" value="KAF8420537.1"/>
    <property type="molecule type" value="Genomic_DNA"/>
</dbReference>
<name>A0AAD4GGE4_BOLED</name>
<keyword evidence="4" id="KW-1185">Reference proteome</keyword>
<comment type="caution">
    <text evidence="3">The sequence shown here is derived from an EMBL/GenBank/DDBJ whole genome shotgun (WGS) entry which is preliminary data.</text>
</comment>
<dbReference type="Proteomes" id="UP001194468">
    <property type="component" value="Unassembled WGS sequence"/>
</dbReference>
<dbReference type="EMBL" id="WHUW01000009">
    <property type="protein sequence ID" value="KAF8442238.1"/>
    <property type="molecule type" value="Genomic_DNA"/>
</dbReference>
<feature type="transmembrane region" description="Helical" evidence="1">
    <location>
        <begin position="26"/>
        <end position="50"/>
    </location>
</feature>
<dbReference type="AlphaFoldDB" id="A0AAD4GGE4"/>
<reference evidence="3" key="2">
    <citation type="journal article" date="2020" name="Nat. Commun.">
        <title>Large-scale genome sequencing of mycorrhizal fungi provides insights into the early evolution of symbiotic traits.</title>
        <authorList>
            <person name="Miyauchi S."/>
            <person name="Kiss E."/>
            <person name="Kuo A."/>
            <person name="Drula E."/>
            <person name="Kohler A."/>
            <person name="Sanchez-Garcia M."/>
            <person name="Morin E."/>
            <person name="Andreopoulos B."/>
            <person name="Barry K.W."/>
            <person name="Bonito G."/>
            <person name="Buee M."/>
            <person name="Carver A."/>
            <person name="Chen C."/>
            <person name="Cichocki N."/>
            <person name="Clum A."/>
            <person name="Culley D."/>
            <person name="Crous P.W."/>
            <person name="Fauchery L."/>
            <person name="Girlanda M."/>
            <person name="Hayes R.D."/>
            <person name="Keri Z."/>
            <person name="LaButti K."/>
            <person name="Lipzen A."/>
            <person name="Lombard V."/>
            <person name="Magnuson J."/>
            <person name="Maillard F."/>
            <person name="Murat C."/>
            <person name="Nolan M."/>
            <person name="Ohm R.A."/>
            <person name="Pangilinan J."/>
            <person name="Pereira M.F."/>
            <person name="Perotto S."/>
            <person name="Peter M."/>
            <person name="Pfister S."/>
            <person name="Riley R."/>
            <person name="Sitrit Y."/>
            <person name="Stielow J.B."/>
            <person name="Szollosi G."/>
            <person name="Zifcakova L."/>
            <person name="Stursova M."/>
            <person name="Spatafora J.W."/>
            <person name="Tedersoo L."/>
            <person name="Vaario L.M."/>
            <person name="Yamada A."/>
            <person name="Yan M."/>
            <person name="Wang P."/>
            <person name="Xu J."/>
            <person name="Bruns T."/>
            <person name="Baldrian P."/>
            <person name="Vilgalys R."/>
            <person name="Dunand C."/>
            <person name="Henrissat B."/>
            <person name="Grigoriev I.V."/>
            <person name="Hibbett D."/>
            <person name="Nagy L.G."/>
            <person name="Martin F.M."/>
        </authorList>
    </citation>
    <scope>NUCLEOTIDE SEQUENCE</scope>
    <source>
        <strain evidence="3">BED1</strain>
    </source>
</reference>
<evidence type="ECO:0000256" key="1">
    <source>
        <dbReference type="SAM" id="Phobius"/>
    </source>
</evidence>